<gene>
    <name evidence="2" type="primary">gb15231</name>
    <name evidence="2" type="ORF">PR202_gb15231</name>
</gene>
<accession>A0AAV5EX29</accession>
<sequence>MEDAATAEISRVQNWQWLLRHGADLDAGARRRARARHAPDLLARVLQEEMARVEEEVGAERFRKGRYAEAGKVFAKQCVAARSWMTFLRLTRTTSSWSTIPGRRHRASSEI</sequence>
<evidence type="ECO:0000259" key="1">
    <source>
        <dbReference type="Pfam" id="PF20659"/>
    </source>
</evidence>
<comment type="caution">
    <text evidence="2">The sequence shown here is derived from an EMBL/GenBank/DDBJ whole genome shotgun (WGS) entry which is preliminary data.</text>
</comment>
<dbReference type="PANTHER" id="PTHR42902">
    <property type="entry name" value="MALATE SYNTHASE"/>
    <property type="match status" value="1"/>
</dbReference>
<dbReference type="GO" id="GO:0005737">
    <property type="term" value="C:cytoplasm"/>
    <property type="evidence" value="ECO:0007669"/>
    <property type="project" value="TreeGrafter"/>
</dbReference>
<dbReference type="InterPro" id="IPR006252">
    <property type="entry name" value="Malate_synthA"/>
</dbReference>
<dbReference type="EMBL" id="BQKI01000079">
    <property type="protein sequence ID" value="GJN27230.1"/>
    <property type="molecule type" value="Genomic_DNA"/>
</dbReference>
<protein>
    <recommendedName>
        <fullName evidence="1">Malate synthase C-terminal domain-containing protein</fullName>
    </recommendedName>
</protein>
<dbReference type="Gene3D" id="1.20.1220.12">
    <property type="entry name" value="Malate synthase, domain III"/>
    <property type="match status" value="1"/>
</dbReference>
<evidence type="ECO:0000313" key="2">
    <source>
        <dbReference type="EMBL" id="GJN27230.1"/>
    </source>
</evidence>
<reference evidence="2" key="2">
    <citation type="submission" date="2021-12" db="EMBL/GenBank/DDBJ databases">
        <title>Resequencing data analysis of finger millet.</title>
        <authorList>
            <person name="Hatakeyama M."/>
            <person name="Aluri S."/>
            <person name="Balachadran M.T."/>
            <person name="Sivarajan S.R."/>
            <person name="Poveda L."/>
            <person name="Shimizu-Inatsugi R."/>
            <person name="Schlapbach R."/>
            <person name="Sreeman S.M."/>
            <person name="Shimizu K.K."/>
        </authorList>
    </citation>
    <scope>NUCLEOTIDE SEQUENCE</scope>
</reference>
<feature type="domain" description="Malate synthase C-terminal" evidence="1">
    <location>
        <begin position="1"/>
        <end position="88"/>
    </location>
</feature>
<dbReference type="InterPro" id="IPR048355">
    <property type="entry name" value="MS_C"/>
</dbReference>
<name>A0AAV5EX29_ELECO</name>
<reference evidence="2" key="1">
    <citation type="journal article" date="2018" name="DNA Res.">
        <title>Multiple hybrid de novo genome assembly of finger millet, an orphan allotetraploid crop.</title>
        <authorList>
            <person name="Hatakeyama M."/>
            <person name="Aluri S."/>
            <person name="Balachadran M.T."/>
            <person name="Sivarajan S.R."/>
            <person name="Patrignani A."/>
            <person name="Gruter S."/>
            <person name="Poveda L."/>
            <person name="Shimizu-Inatsugi R."/>
            <person name="Baeten J."/>
            <person name="Francoijs K.J."/>
            <person name="Nataraja K.N."/>
            <person name="Reddy Y.A.N."/>
            <person name="Phadnis S."/>
            <person name="Ravikumar R.L."/>
            <person name="Schlapbach R."/>
            <person name="Sreeman S.M."/>
            <person name="Shimizu K.K."/>
        </authorList>
    </citation>
    <scope>NUCLEOTIDE SEQUENCE</scope>
</reference>
<keyword evidence="3" id="KW-1185">Reference proteome</keyword>
<dbReference type="SUPFAM" id="SSF51645">
    <property type="entry name" value="Malate synthase G"/>
    <property type="match status" value="1"/>
</dbReference>
<dbReference type="GO" id="GO:0006097">
    <property type="term" value="P:glyoxylate cycle"/>
    <property type="evidence" value="ECO:0007669"/>
    <property type="project" value="InterPro"/>
</dbReference>
<dbReference type="AlphaFoldDB" id="A0AAV5EX29"/>
<organism evidence="2 3">
    <name type="scientific">Eleusine coracana subsp. coracana</name>
    <dbReference type="NCBI Taxonomy" id="191504"/>
    <lineage>
        <taxon>Eukaryota</taxon>
        <taxon>Viridiplantae</taxon>
        <taxon>Streptophyta</taxon>
        <taxon>Embryophyta</taxon>
        <taxon>Tracheophyta</taxon>
        <taxon>Spermatophyta</taxon>
        <taxon>Magnoliopsida</taxon>
        <taxon>Liliopsida</taxon>
        <taxon>Poales</taxon>
        <taxon>Poaceae</taxon>
        <taxon>PACMAD clade</taxon>
        <taxon>Chloridoideae</taxon>
        <taxon>Cynodonteae</taxon>
        <taxon>Eleusininae</taxon>
        <taxon>Eleusine</taxon>
    </lineage>
</organism>
<dbReference type="Proteomes" id="UP001054889">
    <property type="component" value="Unassembled WGS sequence"/>
</dbReference>
<dbReference type="PANTHER" id="PTHR42902:SF1">
    <property type="entry name" value="MALATE SYNTHASE 1-RELATED"/>
    <property type="match status" value="1"/>
</dbReference>
<dbReference type="InterPro" id="IPR044856">
    <property type="entry name" value="Malate_synth_C_sf"/>
</dbReference>
<dbReference type="Pfam" id="PF20659">
    <property type="entry name" value="MS_C"/>
    <property type="match status" value="1"/>
</dbReference>
<dbReference type="InterPro" id="IPR011076">
    <property type="entry name" value="Malate_synth_sf"/>
</dbReference>
<evidence type="ECO:0000313" key="3">
    <source>
        <dbReference type="Proteomes" id="UP001054889"/>
    </source>
</evidence>
<proteinExistence type="predicted"/>
<dbReference type="GO" id="GO:0004474">
    <property type="term" value="F:malate synthase activity"/>
    <property type="evidence" value="ECO:0007669"/>
    <property type="project" value="InterPro"/>
</dbReference>